<feature type="compositionally biased region" description="Basic and acidic residues" evidence="1">
    <location>
        <begin position="8"/>
        <end position="23"/>
    </location>
</feature>
<evidence type="ECO:0000313" key="2">
    <source>
        <dbReference type="EMBL" id="BAD22333.1"/>
    </source>
</evidence>
<proteinExistence type="predicted"/>
<feature type="region of interest" description="Disordered" evidence="1">
    <location>
        <begin position="42"/>
        <end position="62"/>
    </location>
</feature>
<evidence type="ECO:0000256" key="1">
    <source>
        <dbReference type="SAM" id="MobiDB-lite"/>
    </source>
</evidence>
<sequence>MTQYRRRGMVDASDHLGNQKKEKTIEPDDYYYYILREQRSSTPLPPFAIDETAEDGGGEGVG</sequence>
<evidence type="ECO:0000313" key="3">
    <source>
        <dbReference type="Proteomes" id="UP000000763"/>
    </source>
</evidence>
<accession>Q6K3Z4</accession>
<name>Q6K3Z4_ORYSJ</name>
<reference evidence="3" key="2">
    <citation type="journal article" date="2008" name="Nucleic Acids Res.">
        <title>The rice annotation project database (RAP-DB): 2008 update.</title>
        <authorList>
            <consortium name="The rice annotation project (RAP)"/>
        </authorList>
    </citation>
    <scope>GENOME REANNOTATION</scope>
    <source>
        <strain evidence="3">cv. Nipponbare</strain>
    </source>
</reference>
<dbReference type="AlphaFoldDB" id="Q6K3Z4"/>
<feature type="region of interest" description="Disordered" evidence="1">
    <location>
        <begin position="1"/>
        <end position="23"/>
    </location>
</feature>
<gene>
    <name evidence="2" type="primary">P0574F11.12</name>
</gene>
<dbReference type="Proteomes" id="UP000000763">
    <property type="component" value="Chromosome 9"/>
</dbReference>
<reference evidence="3" key="1">
    <citation type="journal article" date="2005" name="Nature">
        <title>The map-based sequence of the rice genome.</title>
        <authorList>
            <consortium name="International rice genome sequencing project (IRGSP)"/>
            <person name="Matsumoto T."/>
            <person name="Wu J."/>
            <person name="Kanamori H."/>
            <person name="Katayose Y."/>
            <person name="Fujisawa M."/>
            <person name="Namiki N."/>
            <person name="Mizuno H."/>
            <person name="Yamamoto K."/>
            <person name="Antonio B.A."/>
            <person name="Baba T."/>
            <person name="Sakata K."/>
            <person name="Nagamura Y."/>
            <person name="Aoki H."/>
            <person name="Arikawa K."/>
            <person name="Arita K."/>
            <person name="Bito T."/>
            <person name="Chiden Y."/>
            <person name="Fujitsuka N."/>
            <person name="Fukunaka R."/>
            <person name="Hamada M."/>
            <person name="Harada C."/>
            <person name="Hayashi A."/>
            <person name="Hijishita S."/>
            <person name="Honda M."/>
            <person name="Hosokawa S."/>
            <person name="Ichikawa Y."/>
            <person name="Idonuma A."/>
            <person name="Iijima M."/>
            <person name="Ikeda M."/>
            <person name="Ikeno M."/>
            <person name="Ito K."/>
            <person name="Ito S."/>
            <person name="Ito T."/>
            <person name="Ito Y."/>
            <person name="Ito Y."/>
            <person name="Iwabuchi A."/>
            <person name="Kamiya K."/>
            <person name="Karasawa W."/>
            <person name="Kurita K."/>
            <person name="Katagiri S."/>
            <person name="Kikuta A."/>
            <person name="Kobayashi H."/>
            <person name="Kobayashi N."/>
            <person name="Machita K."/>
            <person name="Maehara T."/>
            <person name="Masukawa M."/>
            <person name="Mizubayashi T."/>
            <person name="Mukai Y."/>
            <person name="Nagasaki H."/>
            <person name="Nagata Y."/>
            <person name="Naito S."/>
            <person name="Nakashima M."/>
            <person name="Nakama Y."/>
            <person name="Nakamichi Y."/>
            <person name="Nakamura M."/>
            <person name="Meguro A."/>
            <person name="Negishi M."/>
            <person name="Ohta I."/>
            <person name="Ohta T."/>
            <person name="Okamoto M."/>
            <person name="Ono N."/>
            <person name="Saji S."/>
            <person name="Sakaguchi M."/>
            <person name="Sakai K."/>
            <person name="Shibata M."/>
            <person name="Shimokawa T."/>
            <person name="Song J."/>
            <person name="Takazaki Y."/>
            <person name="Terasawa K."/>
            <person name="Tsugane M."/>
            <person name="Tsuji K."/>
            <person name="Ueda S."/>
            <person name="Waki K."/>
            <person name="Yamagata H."/>
            <person name="Yamamoto M."/>
            <person name="Yamamoto S."/>
            <person name="Yamane H."/>
            <person name="Yoshiki S."/>
            <person name="Yoshihara R."/>
            <person name="Yukawa K."/>
            <person name="Zhong H."/>
            <person name="Yano M."/>
            <person name="Yuan Q."/>
            <person name="Ouyang S."/>
            <person name="Liu J."/>
            <person name="Jones K.M."/>
            <person name="Gansberger K."/>
            <person name="Moffat K."/>
            <person name="Hill J."/>
            <person name="Bera J."/>
            <person name="Fadrosh D."/>
            <person name="Jin S."/>
            <person name="Johri S."/>
            <person name="Kim M."/>
            <person name="Overton L."/>
            <person name="Reardon M."/>
            <person name="Tsitrin T."/>
            <person name="Vuong H."/>
            <person name="Weaver B."/>
            <person name="Ciecko A."/>
            <person name="Tallon L."/>
            <person name="Jackson J."/>
            <person name="Pai G."/>
            <person name="Aken S.V."/>
            <person name="Utterback T."/>
            <person name="Reidmuller S."/>
            <person name="Feldblyum T."/>
            <person name="Hsiao J."/>
            <person name="Zismann V."/>
            <person name="Iobst S."/>
            <person name="de Vazeille A.R."/>
            <person name="Buell C.R."/>
            <person name="Ying K."/>
            <person name="Li Y."/>
            <person name="Lu T."/>
            <person name="Huang Y."/>
            <person name="Zhao Q."/>
            <person name="Feng Q."/>
            <person name="Zhang L."/>
            <person name="Zhu J."/>
            <person name="Weng Q."/>
            <person name="Mu J."/>
            <person name="Lu Y."/>
            <person name="Fan D."/>
            <person name="Liu Y."/>
            <person name="Guan J."/>
            <person name="Zhang Y."/>
            <person name="Yu S."/>
            <person name="Liu X."/>
            <person name="Zhang Y."/>
            <person name="Hong G."/>
            <person name="Han B."/>
            <person name="Choisne N."/>
            <person name="Demange N."/>
            <person name="Orjeda G."/>
            <person name="Samain S."/>
            <person name="Cattolico L."/>
            <person name="Pelletier E."/>
            <person name="Couloux A."/>
            <person name="Segurens B."/>
            <person name="Wincker P."/>
            <person name="D'Hont A."/>
            <person name="Scarpelli C."/>
            <person name="Weissenbach J."/>
            <person name="Salanoubat M."/>
            <person name="Quetier F."/>
            <person name="Yu Y."/>
            <person name="Kim H.R."/>
            <person name="Rambo T."/>
            <person name="Currie J."/>
            <person name="Collura K."/>
            <person name="Luo M."/>
            <person name="Yang T."/>
            <person name="Ammiraju J.S.S."/>
            <person name="Engler F."/>
            <person name="Soderlund C."/>
            <person name="Wing R.A."/>
            <person name="Palmer L.E."/>
            <person name="de la Bastide M."/>
            <person name="Spiegel L."/>
            <person name="Nascimento L."/>
            <person name="Zutavern T."/>
            <person name="O'Shaughnessy A."/>
            <person name="Dike S."/>
            <person name="Dedhia N."/>
            <person name="Preston R."/>
            <person name="Balija V."/>
            <person name="McCombie W.R."/>
            <person name="Chow T."/>
            <person name="Chen H."/>
            <person name="Chung M."/>
            <person name="Chen C."/>
            <person name="Shaw J."/>
            <person name="Wu H."/>
            <person name="Hsiao K."/>
            <person name="Chao Y."/>
            <person name="Chu M."/>
            <person name="Cheng C."/>
            <person name="Hour A."/>
            <person name="Lee P."/>
            <person name="Lin S."/>
            <person name="Lin Y."/>
            <person name="Liou J."/>
            <person name="Liu S."/>
            <person name="Hsing Y."/>
            <person name="Raghuvanshi S."/>
            <person name="Mohanty A."/>
            <person name="Bharti A.K."/>
            <person name="Gaur A."/>
            <person name="Gupta V."/>
            <person name="Kumar D."/>
            <person name="Ravi V."/>
            <person name="Vij S."/>
            <person name="Kapur A."/>
            <person name="Khurana P."/>
            <person name="Khurana P."/>
            <person name="Khurana J.P."/>
            <person name="Tyagi A.K."/>
            <person name="Gaikwad K."/>
            <person name="Singh A."/>
            <person name="Dalal V."/>
            <person name="Srivastava S."/>
            <person name="Dixit A."/>
            <person name="Pal A.K."/>
            <person name="Ghazi I.A."/>
            <person name="Yadav M."/>
            <person name="Pandit A."/>
            <person name="Bhargava A."/>
            <person name="Sureshbabu K."/>
            <person name="Batra K."/>
            <person name="Sharma T.R."/>
            <person name="Mohapatra T."/>
            <person name="Singh N.K."/>
            <person name="Messing J."/>
            <person name="Nelson A.B."/>
            <person name="Fuks G."/>
            <person name="Kavchok S."/>
            <person name="Keizer G."/>
            <person name="Linton E."/>
            <person name="Llaca V."/>
            <person name="Song R."/>
            <person name="Tanyolac B."/>
            <person name="Young S."/>
            <person name="Ho-Il K."/>
            <person name="Hahn J.H."/>
            <person name="Sangsakoo G."/>
            <person name="Vanavichit A."/>
            <person name="de Mattos Luiz.A.T."/>
            <person name="Zimmer P.D."/>
            <person name="Malone G."/>
            <person name="Dellagostin O."/>
            <person name="de Oliveira A.C."/>
            <person name="Bevan M."/>
            <person name="Bancroft I."/>
            <person name="Minx P."/>
            <person name="Cordum H."/>
            <person name="Wilson R."/>
            <person name="Cheng Z."/>
            <person name="Jin W."/>
            <person name="Jiang J."/>
            <person name="Leong S.A."/>
            <person name="Iwama H."/>
            <person name="Gojobori T."/>
            <person name="Itoh T."/>
            <person name="Niimura Y."/>
            <person name="Fujii Y."/>
            <person name="Habara T."/>
            <person name="Sakai H."/>
            <person name="Sato Y."/>
            <person name="Wilson G."/>
            <person name="Kumar K."/>
            <person name="McCouch S."/>
            <person name="Juretic N."/>
            <person name="Hoen D."/>
            <person name="Wright S."/>
            <person name="Bruskiewich R."/>
            <person name="Bureau T."/>
            <person name="Miyao A."/>
            <person name="Hirochika H."/>
            <person name="Nishikawa T."/>
            <person name="Kadowaki K."/>
            <person name="Sugiura M."/>
            <person name="Burr B."/>
            <person name="Sasaki T."/>
        </authorList>
    </citation>
    <scope>NUCLEOTIDE SEQUENCE [LARGE SCALE GENOMIC DNA]</scope>
    <source>
        <strain evidence="3">cv. Nipponbare</strain>
    </source>
</reference>
<protein>
    <submittedName>
        <fullName evidence="2">Uncharacterized protein</fullName>
    </submittedName>
</protein>
<dbReference type="EMBL" id="AP005590">
    <property type="protein sequence ID" value="BAD22333.1"/>
    <property type="molecule type" value="Genomic_DNA"/>
</dbReference>
<feature type="compositionally biased region" description="Acidic residues" evidence="1">
    <location>
        <begin position="51"/>
        <end position="62"/>
    </location>
</feature>
<organism evidence="2 3">
    <name type="scientific">Oryza sativa subsp. japonica</name>
    <name type="common">Rice</name>
    <dbReference type="NCBI Taxonomy" id="39947"/>
    <lineage>
        <taxon>Eukaryota</taxon>
        <taxon>Viridiplantae</taxon>
        <taxon>Streptophyta</taxon>
        <taxon>Embryophyta</taxon>
        <taxon>Tracheophyta</taxon>
        <taxon>Spermatophyta</taxon>
        <taxon>Magnoliopsida</taxon>
        <taxon>Liliopsida</taxon>
        <taxon>Poales</taxon>
        <taxon>Poaceae</taxon>
        <taxon>BOP clade</taxon>
        <taxon>Oryzoideae</taxon>
        <taxon>Oryzeae</taxon>
        <taxon>Oryzinae</taxon>
        <taxon>Oryza</taxon>
        <taxon>Oryza sativa</taxon>
    </lineage>
</organism>